<dbReference type="InterPro" id="IPR036282">
    <property type="entry name" value="Glutathione-S-Trfase_C_sf"/>
</dbReference>
<evidence type="ECO:0000259" key="3">
    <source>
        <dbReference type="PROSITE" id="PS50405"/>
    </source>
</evidence>
<dbReference type="SFLD" id="SFLDG00358">
    <property type="entry name" value="Main_(cytGST)"/>
    <property type="match status" value="1"/>
</dbReference>
<dbReference type="PANTHER" id="PTHR43969:SF2">
    <property type="entry name" value="GLUTATHIONE S TRANSFERASE D11, ISOFORM B"/>
    <property type="match status" value="1"/>
</dbReference>
<evidence type="ECO:0000313" key="5">
    <source>
        <dbReference type="Proteomes" id="UP001642520"/>
    </source>
</evidence>
<dbReference type="PROSITE" id="PS50404">
    <property type="entry name" value="GST_NTER"/>
    <property type="match status" value="1"/>
</dbReference>
<evidence type="ECO:0000313" key="4">
    <source>
        <dbReference type="EMBL" id="CAL7937516.1"/>
    </source>
</evidence>
<accession>A0ABP1ND69</accession>
<dbReference type="PANTHER" id="PTHR43969">
    <property type="entry name" value="GLUTATHIONE S TRANSFERASE D10, ISOFORM A-RELATED"/>
    <property type="match status" value="1"/>
</dbReference>
<dbReference type="InterPro" id="IPR036249">
    <property type="entry name" value="Thioredoxin-like_sf"/>
</dbReference>
<comment type="caution">
    <text evidence="4">The sequence shown here is derived from an EMBL/GenBank/DDBJ whole genome shotgun (WGS) entry which is preliminary data.</text>
</comment>
<dbReference type="Pfam" id="PF00043">
    <property type="entry name" value="GST_C"/>
    <property type="match status" value="1"/>
</dbReference>
<protein>
    <submittedName>
        <fullName evidence="4">Uncharacterized protein</fullName>
    </submittedName>
</protein>
<dbReference type="SFLD" id="SFLDS00019">
    <property type="entry name" value="Glutathione_Transferase_(cytos"/>
    <property type="match status" value="1"/>
</dbReference>
<dbReference type="InterPro" id="IPR040079">
    <property type="entry name" value="Glutathione_S-Trfase"/>
</dbReference>
<feature type="domain" description="GST C-terminal" evidence="3">
    <location>
        <begin position="88"/>
        <end position="213"/>
    </location>
</feature>
<dbReference type="Gene3D" id="1.20.1050.10">
    <property type="match status" value="1"/>
</dbReference>
<dbReference type="Gene3D" id="3.40.30.10">
    <property type="entry name" value="Glutaredoxin"/>
    <property type="match status" value="1"/>
</dbReference>
<dbReference type="InterPro" id="IPR010987">
    <property type="entry name" value="Glutathione-S-Trfase_C-like"/>
</dbReference>
<feature type="domain" description="GST N-terminal" evidence="2">
    <location>
        <begin position="1"/>
        <end position="82"/>
    </location>
</feature>
<dbReference type="EMBL" id="CAXAJV020001288">
    <property type="protein sequence ID" value="CAL7937516.1"/>
    <property type="molecule type" value="Genomic_DNA"/>
</dbReference>
<evidence type="ECO:0000259" key="2">
    <source>
        <dbReference type="PROSITE" id="PS50404"/>
    </source>
</evidence>
<name>A0ABP1ND69_XYLVO</name>
<reference evidence="4 5" key="1">
    <citation type="submission" date="2024-08" db="EMBL/GenBank/DDBJ databases">
        <authorList>
            <person name="Will J Nash"/>
            <person name="Angela Man"/>
            <person name="Seanna McTaggart"/>
            <person name="Kendall Baker"/>
            <person name="Tom Barker"/>
            <person name="Leah Catchpole"/>
            <person name="Alex Durrant"/>
            <person name="Karim Gharbi"/>
            <person name="Naomi Irish"/>
            <person name="Gemy Kaithakottil"/>
            <person name="Debby Ku"/>
            <person name="Aaliyah Providence"/>
            <person name="Felix Shaw"/>
            <person name="David Swarbreck"/>
            <person name="Chris Watkins"/>
            <person name="Ann M. McCartney"/>
            <person name="Giulio Formenti"/>
            <person name="Alice Mouton"/>
            <person name="Noel Vella"/>
            <person name="Bjorn M von Reumont"/>
            <person name="Adriana Vella"/>
            <person name="Wilfried Haerty"/>
        </authorList>
    </citation>
    <scope>NUCLEOTIDE SEQUENCE [LARGE SCALE GENOMIC DNA]</scope>
</reference>
<keyword evidence="5" id="KW-1185">Reference proteome</keyword>
<proteinExistence type="inferred from homology"/>
<sequence>MPIDFYYFINSPPCRSVMLLAKAIGVHLNLKTVNPLKKDTQNPEFVKMNPQHVIPAVDDGGFILCESRPIMGYLVSKFAKNDSLYPKDPKKRGLVDQMLYFDIGTLYENMVKCYYPILFEPRALNEQDVQAVEKACDLLNTYLTDGEFVAGDTLTIADFAIHTTICVLLCFGFDIDRYDNVASWYNRCKQLLDKFGFEEVHGSGRKLFSEMYRANLQESN</sequence>
<comment type="similarity">
    <text evidence="1">Belongs to the GST superfamily.</text>
</comment>
<dbReference type="Proteomes" id="UP001642520">
    <property type="component" value="Unassembled WGS sequence"/>
</dbReference>
<dbReference type="SFLD" id="SFLDG01153">
    <property type="entry name" value="Main.4:_Theta-like"/>
    <property type="match status" value="1"/>
</dbReference>
<gene>
    <name evidence="4" type="ORF">XYLVIOL_LOCUS2754</name>
</gene>
<dbReference type="CDD" id="cd03177">
    <property type="entry name" value="GST_C_Delta_Epsilon"/>
    <property type="match status" value="1"/>
</dbReference>
<dbReference type="InterPro" id="IPR004046">
    <property type="entry name" value="GST_C"/>
</dbReference>
<dbReference type="SUPFAM" id="SSF52833">
    <property type="entry name" value="Thioredoxin-like"/>
    <property type="match status" value="1"/>
</dbReference>
<dbReference type="InterPro" id="IPR004045">
    <property type="entry name" value="Glutathione_S-Trfase_N"/>
</dbReference>
<evidence type="ECO:0000256" key="1">
    <source>
        <dbReference type="RuleBase" id="RU003494"/>
    </source>
</evidence>
<dbReference type="CDD" id="cd03045">
    <property type="entry name" value="GST_N_Delta_Epsilon"/>
    <property type="match status" value="1"/>
</dbReference>
<dbReference type="Pfam" id="PF02798">
    <property type="entry name" value="GST_N"/>
    <property type="match status" value="1"/>
</dbReference>
<organism evidence="4 5">
    <name type="scientific">Xylocopa violacea</name>
    <name type="common">Violet carpenter bee</name>
    <name type="synonym">Apis violacea</name>
    <dbReference type="NCBI Taxonomy" id="135666"/>
    <lineage>
        <taxon>Eukaryota</taxon>
        <taxon>Metazoa</taxon>
        <taxon>Ecdysozoa</taxon>
        <taxon>Arthropoda</taxon>
        <taxon>Hexapoda</taxon>
        <taxon>Insecta</taxon>
        <taxon>Pterygota</taxon>
        <taxon>Neoptera</taxon>
        <taxon>Endopterygota</taxon>
        <taxon>Hymenoptera</taxon>
        <taxon>Apocrita</taxon>
        <taxon>Aculeata</taxon>
        <taxon>Apoidea</taxon>
        <taxon>Anthophila</taxon>
        <taxon>Apidae</taxon>
        <taxon>Xylocopa</taxon>
        <taxon>Xylocopa</taxon>
    </lineage>
</organism>
<dbReference type="SUPFAM" id="SSF47616">
    <property type="entry name" value="GST C-terminal domain-like"/>
    <property type="match status" value="1"/>
</dbReference>
<dbReference type="PROSITE" id="PS50405">
    <property type="entry name" value="GST_CTER"/>
    <property type="match status" value="1"/>
</dbReference>